<sequence length="308" mass="34233">MRTTRSPFAHIGHEKLIALCKEELPGLPGIEVLAFYDCGFHVFTIAESDDEERQALERAFRQLITEFVRFDGLVRDFGTGELMRVVVQSDAAAVHCGHVFEEEYLIGMTRDLALVEEMDEAVSHLVTRIRKEIYLQADQLPGGRRGPRETPGLESAVLKTVAGEATDSDLVTDLLTFLGATVDVNDLHYVAVYREWRFICSADVIDSPALAPWFGGAEGTEGARKLYQDFATRLRSDLPELAYSLRQLSEEPIRRLVLDVVSGAIYAYPLPNSRGFAVGVTVFQPEVFVAENRLREGIDRIADLLGAG</sequence>
<dbReference type="RefSeq" id="WP_379523420.1">
    <property type="nucleotide sequence ID" value="NZ_JBHSPA010000106.1"/>
</dbReference>
<reference evidence="2" key="1">
    <citation type="journal article" date="2019" name="Int. J. Syst. Evol. Microbiol.">
        <title>The Global Catalogue of Microorganisms (GCM) 10K type strain sequencing project: providing services to taxonomists for standard genome sequencing and annotation.</title>
        <authorList>
            <consortium name="The Broad Institute Genomics Platform"/>
            <consortium name="The Broad Institute Genome Sequencing Center for Infectious Disease"/>
            <person name="Wu L."/>
            <person name="Ma J."/>
        </authorList>
    </citation>
    <scope>NUCLEOTIDE SEQUENCE [LARGE SCALE GENOMIC DNA]</scope>
    <source>
        <strain evidence="2">CCUG 53903</strain>
    </source>
</reference>
<gene>
    <name evidence="1" type="ORF">ACFPZ3_60020</name>
</gene>
<protein>
    <recommendedName>
        <fullName evidence="3">Roadblock/LAMTOR2 domain-containing protein</fullName>
    </recommendedName>
</protein>
<organism evidence="1 2">
    <name type="scientific">Nonomuraea insulae</name>
    <dbReference type="NCBI Taxonomy" id="1616787"/>
    <lineage>
        <taxon>Bacteria</taxon>
        <taxon>Bacillati</taxon>
        <taxon>Actinomycetota</taxon>
        <taxon>Actinomycetes</taxon>
        <taxon>Streptosporangiales</taxon>
        <taxon>Streptosporangiaceae</taxon>
        <taxon>Nonomuraea</taxon>
    </lineage>
</organism>
<evidence type="ECO:0008006" key="3">
    <source>
        <dbReference type="Google" id="ProtNLM"/>
    </source>
</evidence>
<name>A0ABW1D7I3_9ACTN</name>
<dbReference type="Proteomes" id="UP001596058">
    <property type="component" value="Unassembled WGS sequence"/>
</dbReference>
<accession>A0ABW1D7I3</accession>
<comment type="caution">
    <text evidence="1">The sequence shown here is derived from an EMBL/GenBank/DDBJ whole genome shotgun (WGS) entry which is preliminary data.</text>
</comment>
<proteinExistence type="predicted"/>
<evidence type="ECO:0000313" key="1">
    <source>
        <dbReference type="EMBL" id="MFC5834002.1"/>
    </source>
</evidence>
<dbReference type="EMBL" id="JBHSPA010000106">
    <property type="protein sequence ID" value="MFC5834002.1"/>
    <property type="molecule type" value="Genomic_DNA"/>
</dbReference>
<keyword evidence="2" id="KW-1185">Reference proteome</keyword>
<evidence type="ECO:0000313" key="2">
    <source>
        <dbReference type="Proteomes" id="UP001596058"/>
    </source>
</evidence>